<dbReference type="AlphaFoldDB" id="A0AAV2R064"/>
<dbReference type="GO" id="GO:0005634">
    <property type="term" value="C:nucleus"/>
    <property type="evidence" value="ECO:0007669"/>
    <property type="project" value="TreeGrafter"/>
</dbReference>
<dbReference type="PROSITE" id="PS51184">
    <property type="entry name" value="JMJC"/>
    <property type="match status" value="1"/>
</dbReference>
<dbReference type="EMBL" id="CAXKWB010013978">
    <property type="protein sequence ID" value="CAL4109312.1"/>
    <property type="molecule type" value="Genomic_DNA"/>
</dbReference>
<keyword evidence="6" id="KW-1185">Reference proteome</keyword>
<evidence type="ECO:0000259" key="4">
    <source>
        <dbReference type="PROSITE" id="PS51184"/>
    </source>
</evidence>
<dbReference type="SUPFAM" id="SSF51197">
    <property type="entry name" value="Clavaminate synthase-like"/>
    <property type="match status" value="1"/>
</dbReference>
<dbReference type="InterPro" id="IPR050910">
    <property type="entry name" value="JMJD6_ArgDemeth/LysHydrox"/>
</dbReference>
<evidence type="ECO:0000313" key="6">
    <source>
        <dbReference type="Proteomes" id="UP001497623"/>
    </source>
</evidence>
<dbReference type="PANTHER" id="PTHR12480">
    <property type="entry name" value="ARGININE DEMETHYLASE AND LYSYL-HYDROXYLASE JMJD"/>
    <property type="match status" value="1"/>
</dbReference>
<dbReference type="GO" id="GO:0043565">
    <property type="term" value="F:sequence-specific DNA binding"/>
    <property type="evidence" value="ECO:0007669"/>
    <property type="project" value="TreeGrafter"/>
</dbReference>
<gene>
    <name evidence="5" type="ORF">MNOR_LOCUS19082</name>
</gene>
<evidence type="ECO:0000256" key="3">
    <source>
        <dbReference type="ARBA" id="ARBA00082904"/>
    </source>
</evidence>
<evidence type="ECO:0000256" key="2">
    <source>
        <dbReference type="ARBA" id="ARBA00047762"/>
    </source>
</evidence>
<dbReference type="InterPro" id="IPR003347">
    <property type="entry name" value="JmjC_dom"/>
</dbReference>
<proteinExistence type="inferred from homology"/>
<accession>A0AAV2R064</accession>
<protein>
    <recommendedName>
        <fullName evidence="3">Jumonji domain-containing protein 4</fullName>
    </recommendedName>
</protein>
<comment type="catalytic activity">
    <reaction evidence="2">
        <text>L-lysyl-[protein] + 2-oxoglutarate + O2 = 4-hydroxy-L-lysyl-[protein] + succinate + CO2</text>
        <dbReference type="Rhea" id="RHEA:57156"/>
        <dbReference type="Rhea" id="RHEA-COMP:9752"/>
        <dbReference type="Rhea" id="RHEA-COMP:15084"/>
        <dbReference type="ChEBI" id="CHEBI:15379"/>
        <dbReference type="ChEBI" id="CHEBI:16526"/>
        <dbReference type="ChEBI" id="CHEBI:16810"/>
        <dbReference type="ChEBI" id="CHEBI:29969"/>
        <dbReference type="ChEBI" id="CHEBI:30031"/>
        <dbReference type="ChEBI" id="CHEBI:141495"/>
    </reaction>
</comment>
<comment type="caution">
    <text evidence="5">The sequence shown here is derived from an EMBL/GenBank/DDBJ whole genome shotgun (WGS) entry which is preliminary data.</text>
</comment>
<evidence type="ECO:0000313" key="5">
    <source>
        <dbReference type="EMBL" id="CAL4109312.1"/>
    </source>
</evidence>
<dbReference type="GO" id="GO:0016706">
    <property type="term" value="F:2-oxoglutarate-dependent dioxygenase activity"/>
    <property type="evidence" value="ECO:0007669"/>
    <property type="project" value="TreeGrafter"/>
</dbReference>
<reference evidence="5 6" key="1">
    <citation type="submission" date="2024-05" db="EMBL/GenBank/DDBJ databases">
        <authorList>
            <person name="Wallberg A."/>
        </authorList>
    </citation>
    <scope>NUCLEOTIDE SEQUENCE [LARGE SCALE GENOMIC DNA]</scope>
</reference>
<dbReference type="Proteomes" id="UP001497623">
    <property type="component" value="Unassembled WGS sequence"/>
</dbReference>
<dbReference type="GO" id="GO:0005737">
    <property type="term" value="C:cytoplasm"/>
    <property type="evidence" value="ECO:0007669"/>
    <property type="project" value="TreeGrafter"/>
</dbReference>
<dbReference type="Pfam" id="PF02373">
    <property type="entry name" value="JmjC"/>
    <property type="match status" value="1"/>
</dbReference>
<name>A0AAV2R064_MEGNR</name>
<comment type="similarity">
    <text evidence="1">Belongs to the JMJD6 family.</text>
</comment>
<dbReference type="PANTHER" id="PTHR12480:SF6">
    <property type="entry name" value="2-OXOGLUTARATE AND IRON-DEPENDENT OXYGENASE JMJD4"/>
    <property type="match status" value="1"/>
</dbReference>
<feature type="domain" description="JmjC" evidence="4">
    <location>
        <begin position="1"/>
        <end position="65"/>
    </location>
</feature>
<evidence type="ECO:0000256" key="1">
    <source>
        <dbReference type="ARBA" id="ARBA00038068"/>
    </source>
</evidence>
<organism evidence="5 6">
    <name type="scientific">Meganyctiphanes norvegica</name>
    <name type="common">Northern krill</name>
    <name type="synonym">Thysanopoda norvegica</name>
    <dbReference type="NCBI Taxonomy" id="48144"/>
    <lineage>
        <taxon>Eukaryota</taxon>
        <taxon>Metazoa</taxon>
        <taxon>Ecdysozoa</taxon>
        <taxon>Arthropoda</taxon>
        <taxon>Crustacea</taxon>
        <taxon>Multicrustacea</taxon>
        <taxon>Malacostraca</taxon>
        <taxon>Eumalacostraca</taxon>
        <taxon>Eucarida</taxon>
        <taxon>Euphausiacea</taxon>
        <taxon>Euphausiidae</taxon>
        <taxon>Meganyctiphanes</taxon>
    </lineage>
</organism>
<dbReference type="GO" id="GO:0045905">
    <property type="term" value="P:positive regulation of translational termination"/>
    <property type="evidence" value="ECO:0007669"/>
    <property type="project" value="TreeGrafter"/>
</dbReference>
<dbReference type="Gene3D" id="2.60.120.650">
    <property type="entry name" value="Cupin"/>
    <property type="match status" value="1"/>
</dbReference>
<feature type="non-terminal residue" evidence="5">
    <location>
        <position position="1"/>
    </location>
</feature>
<sequence>DVRKYPKASIAKGRLEVIQEPGEIIFVPTAWHHQVWNLEDTISINHNWINGTNISTVWTFLVESLNQVEHAIRDCCEMEDWIGQCQILLKATHGMDFHEFYTFLKVIAQRRIDFLTGKYDLKCFNYWKLGKNQALYDLKKLAWCLEQLLDDQRLDTIKVFQNLDNGHPSDLLEAIKIVL</sequence>